<dbReference type="RefSeq" id="WP_240832116.1">
    <property type="nucleotide sequence ID" value="NZ_JAKWBL010000004.1"/>
</dbReference>
<comment type="caution">
    <text evidence="2">The sequence shown here is derived from an EMBL/GenBank/DDBJ whole genome shotgun (WGS) entry which is preliminary data.</text>
</comment>
<gene>
    <name evidence="2" type="ORF">MKP09_20355</name>
</gene>
<feature type="transmembrane region" description="Helical" evidence="1">
    <location>
        <begin position="50"/>
        <end position="72"/>
    </location>
</feature>
<dbReference type="EMBL" id="JAKWBL010000004">
    <property type="protein sequence ID" value="MCH5600102.1"/>
    <property type="molecule type" value="Genomic_DNA"/>
</dbReference>
<protein>
    <submittedName>
        <fullName evidence="2">Uncharacterized protein</fullName>
    </submittedName>
</protein>
<accession>A0ABS9SP16</accession>
<organism evidence="2 3">
    <name type="scientific">Niabella ginsengisoli</name>
    <dbReference type="NCBI Taxonomy" id="522298"/>
    <lineage>
        <taxon>Bacteria</taxon>
        <taxon>Pseudomonadati</taxon>
        <taxon>Bacteroidota</taxon>
        <taxon>Chitinophagia</taxon>
        <taxon>Chitinophagales</taxon>
        <taxon>Chitinophagaceae</taxon>
        <taxon>Niabella</taxon>
    </lineage>
</organism>
<evidence type="ECO:0000313" key="2">
    <source>
        <dbReference type="EMBL" id="MCH5600102.1"/>
    </source>
</evidence>
<reference evidence="2 3" key="1">
    <citation type="submission" date="2022-02" db="EMBL/GenBank/DDBJ databases">
        <authorList>
            <person name="Min J."/>
        </authorList>
    </citation>
    <scope>NUCLEOTIDE SEQUENCE [LARGE SCALE GENOMIC DNA]</scope>
    <source>
        <strain evidence="2 3">GR10-1</strain>
    </source>
</reference>
<keyword evidence="3" id="KW-1185">Reference proteome</keyword>
<sequence length="95" mass="11159">MKAKEVYGKIEFWIVTIIAASFLLALLIESKGAENNGSYWFEQYQLEYNFFKHLFLPAMALIFIYYSAFIFLTKFVDEKKTTGLKLVVFLVRILL</sequence>
<evidence type="ECO:0000313" key="3">
    <source>
        <dbReference type="Proteomes" id="UP001202248"/>
    </source>
</evidence>
<name>A0ABS9SP16_9BACT</name>
<proteinExistence type="predicted"/>
<keyword evidence="1" id="KW-0472">Membrane</keyword>
<feature type="transmembrane region" description="Helical" evidence="1">
    <location>
        <begin position="12"/>
        <end position="30"/>
    </location>
</feature>
<dbReference type="Proteomes" id="UP001202248">
    <property type="component" value="Unassembled WGS sequence"/>
</dbReference>
<keyword evidence="1" id="KW-0812">Transmembrane</keyword>
<keyword evidence="1" id="KW-1133">Transmembrane helix</keyword>
<evidence type="ECO:0000256" key="1">
    <source>
        <dbReference type="SAM" id="Phobius"/>
    </source>
</evidence>